<keyword evidence="4" id="KW-0633">Potassium transport</keyword>
<evidence type="ECO:0000256" key="3">
    <source>
        <dbReference type="ARBA" id="ARBA00022475"/>
    </source>
</evidence>
<reference evidence="18" key="2">
    <citation type="submission" date="2025-09" db="UniProtKB">
        <authorList>
            <consortium name="Ensembl"/>
        </authorList>
    </citation>
    <scope>IDENTIFICATION</scope>
</reference>
<accession>A0A8C1CPP2</accession>
<evidence type="ECO:0000256" key="11">
    <source>
        <dbReference type="ARBA" id="ARBA00023136"/>
    </source>
</evidence>
<keyword evidence="7" id="KW-0851">Voltage-gated channel</keyword>
<dbReference type="InterPro" id="IPR003937">
    <property type="entry name" value="K_chnl_volt-dep_KCNQ"/>
</dbReference>
<evidence type="ECO:0000256" key="7">
    <source>
        <dbReference type="ARBA" id="ARBA00022882"/>
    </source>
</evidence>
<feature type="region of interest" description="Disordered" evidence="14">
    <location>
        <begin position="365"/>
        <end position="384"/>
    </location>
</feature>
<keyword evidence="5 15" id="KW-0812">Transmembrane</keyword>
<keyword evidence="12" id="KW-0407">Ion channel</keyword>
<keyword evidence="2" id="KW-0813">Transport</keyword>
<feature type="transmembrane region" description="Helical" evidence="15">
    <location>
        <begin position="12"/>
        <end position="31"/>
    </location>
</feature>
<dbReference type="Gene3D" id="1.10.287.70">
    <property type="match status" value="1"/>
</dbReference>
<feature type="compositionally biased region" description="Polar residues" evidence="14">
    <location>
        <begin position="812"/>
        <end position="824"/>
    </location>
</feature>
<feature type="region of interest" description="Disordered" evidence="14">
    <location>
        <begin position="549"/>
        <end position="571"/>
    </location>
</feature>
<feature type="transmembrane region" description="Helical" evidence="15">
    <location>
        <begin position="147"/>
        <end position="166"/>
    </location>
</feature>
<keyword evidence="3" id="KW-1003">Cell membrane</keyword>
<protein>
    <submittedName>
        <fullName evidence="18">Potassium voltage-gated channel subfamily Q member 5</fullName>
    </submittedName>
</protein>
<evidence type="ECO:0000313" key="18">
    <source>
        <dbReference type="Ensembl" id="ENSCCRP00000051292.2"/>
    </source>
</evidence>
<evidence type="ECO:0000256" key="12">
    <source>
        <dbReference type="ARBA" id="ARBA00023303"/>
    </source>
</evidence>
<dbReference type="InterPro" id="IPR013821">
    <property type="entry name" value="K_chnl_volt-dep_KCNQ_C"/>
</dbReference>
<dbReference type="PANTHER" id="PTHR47735">
    <property type="entry name" value="POTASSIUM VOLTAGE-GATED CHANNEL SUBFAMILY KQT MEMBER 4"/>
    <property type="match status" value="1"/>
</dbReference>
<evidence type="ECO:0000256" key="4">
    <source>
        <dbReference type="ARBA" id="ARBA00022538"/>
    </source>
</evidence>
<organism evidence="18 19">
    <name type="scientific">Cyprinus carpio carpio</name>
    <dbReference type="NCBI Taxonomy" id="630221"/>
    <lineage>
        <taxon>Eukaryota</taxon>
        <taxon>Metazoa</taxon>
        <taxon>Chordata</taxon>
        <taxon>Craniata</taxon>
        <taxon>Vertebrata</taxon>
        <taxon>Euteleostomi</taxon>
        <taxon>Actinopterygii</taxon>
        <taxon>Neopterygii</taxon>
        <taxon>Teleostei</taxon>
        <taxon>Ostariophysi</taxon>
        <taxon>Cypriniformes</taxon>
        <taxon>Cyprinidae</taxon>
        <taxon>Cyprininae</taxon>
        <taxon>Cyprinus</taxon>
    </lineage>
</organism>
<evidence type="ECO:0000256" key="9">
    <source>
        <dbReference type="ARBA" id="ARBA00022989"/>
    </source>
</evidence>
<dbReference type="FunFam" id="1.10.287.70:FF:000016">
    <property type="entry name" value="Putative potassium voltage-gated channel subfamily KQT member 2"/>
    <property type="match status" value="1"/>
</dbReference>
<dbReference type="PRINTS" id="PR00169">
    <property type="entry name" value="KCHANNEL"/>
</dbReference>
<evidence type="ECO:0000313" key="19">
    <source>
        <dbReference type="Proteomes" id="UP001108240"/>
    </source>
</evidence>
<evidence type="ECO:0000256" key="5">
    <source>
        <dbReference type="ARBA" id="ARBA00022692"/>
    </source>
</evidence>
<evidence type="ECO:0000259" key="16">
    <source>
        <dbReference type="Pfam" id="PF00520"/>
    </source>
</evidence>
<dbReference type="Ensembl" id="ENSCCRT00000055588.2">
    <property type="protein sequence ID" value="ENSCCRP00000051292.2"/>
    <property type="gene ID" value="ENSCCRG00000012224.2"/>
</dbReference>
<dbReference type="Pfam" id="PF03520">
    <property type="entry name" value="KCNQ_channel"/>
    <property type="match status" value="1"/>
</dbReference>
<feature type="compositionally biased region" description="Polar residues" evidence="14">
    <location>
        <begin position="319"/>
        <end position="330"/>
    </location>
</feature>
<dbReference type="Pfam" id="PF00520">
    <property type="entry name" value="Ion_trans"/>
    <property type="match status" value="1"/>
</dbReference>
<feature type="compositionally biased region" description="Basic and acidic residues" evidence="14">
    <location>
        <begin position="693"/>
        <end position="706"/>
    </location>
</feature>
<dbReference type="GO" id="GO:0008076">
    <property type="term" value="C:voltage-gated potassium channel complex"/>
    <property type="evidence" value="ECO:0007669"/>
    <property type="project" value="TreeGrafter"/>
</dbReference>
<feature type="compositionally biased region" description="Polar residues" evidence="14">
    <location>
        <begin position="368"/>
        <end position="378"/>
    </location>
</feature>
<feature type="domain" description="Potassium channel voltage dependent KCNQ C-terminal" evidence="17">
    <location>
        <begin position="335"/>
        <end position="522"/>
    </location>
</feature>
<feature type="transmembrane region" description="Helical" evidence="15">
    <location>
        <begin position="37"/>
        <end position="59"/>
    </location>
</feature>
<dbReference type="SUPFAM" id="SSF81324">
    <property type="entry name" value="Voltage-gated potassium channels"/>
    <property type="match status" value="1"/>
</dbReference>
<feature type="transmembrane region" description="Helical" evidence="15">
    <location>
        <begin position="204"/>
        <end position="230"/>
    </location>
</feature>
<dbReference type="FunFam" id="1.20.120.350:FF:000017">
    <property type="entry name" value="potassium voltage-gated channel subfamily KQT member 1"/>
    <property type="match status" value="1"/>
</dbReference>
<dbReference type="PRINTS" id="PR01459">
    <property type="entry name" value="KCNQCHANNEL"/>
</dbReference>
<evidence type="ECO:0000256" key="15">
    <source>
        <dbReference type="SAM" id="Phobius"/>
    </source>
</evidence>
<feature type="region of interest" description="Disordered" evidence="14">
    <location>
        <begin position="812"/>
        <end position="842"/>
    </location>
</feature>
<dbReference type="InterPro" id="IPR005821">
    <property type="entry name" value="Ion_trans_dom"/>
</dbReference>
<evidence type="ECO:0000256" key="10">
    <source>
        <dbReference type="ARBA" id="ARBA00023065"/>
    </source>
</evidence>
<dbReference type="GeneTree" id="ENSGT00940000155933"/>
<dbReference type="Proteomes" id="UP001108240">
    <property type="component" value="Unplaced"/>
</dbReference>
<feature type="region of interest" description="Disordered" evidence="14">
    <location>
        <begin position="592"/>
        <end position="611"/>
    </location>
</feature>
<keyword evidence="11 15" id="KW-0472">Membrane</keyword>
<feature type="compositionally biased region" description="Low complexity" evidence="14">
    <location>
        <begin position="757"/>
        <end position="768"/>
    </location>
</feature>
<dbReference type="GO" id="GO:0005249">
    <property type="term" value="F:voltage-gated potassium channel activity"/>
    <property type="evidence" value="ECO:0007669"/>
    <property type="project" value="InterPro"/>
</dbReference>
<keyword evidence="10" id="KW-0406">Ion transport</keyword>
<keyword evidence="6" id="KW-0631">Potassium channel</keyword>
<evidence type="ECO:0000256" key="13">
    <source>
        <dbReference type="ARBA" id="ARBA00034430"/>
    </source>
</evidence>
<feature type="compositionally biased region" description="Low complexity" evidence="14">
    <location>
        <begin position="553"/>
        <end position="567"/>
    </location>
</feature>
<evidence type="ECO:0000256" key="8">
    <source>
        <dbReference type="ARBA" id="ARBA00022958"/>
    </source>
</evidence>
<feature type="region of interest" description="Disordered" evidence="14">
    <location>
        <begin position="314"/>
        <end position="346"/>
    </location>
</feature>
<feature type="region of interest" description="Disordered" evidence="14">
    <location>
        <begin position="675"/>
        <end position="706"/>
    </location>
</feature>
<evidence type="ECO:0000256" key="1">
    <source>
        <dbReference type="ARBA" id="ARBA00004651"/>
    </source>
</evidence>
<keyword evidence="9 15" id="KW-1133">Transmembrane helix</keyword>
<proteinExistence type="predicted"/>
<dbReference type="PANTHER" id="PTHR47735:SF8">
    <property type="entry name" value="POTASSIUM VOLTAGE-GATED CHANNEL SUBFAMILY KQT MEMBER 5"/>
    <property type="match status" value="1"/>
</dbReference>
<name>A0A8C1CPP2_CYPCA</name>
<evidence type="ECO:0000256" key="6">
    <source>
        <dbReference type="ARBA" id="ARBA00022826"/>
    </source>
</evidence>
<dbReference type="Gene3D" id="6.10.140.1910">
    <property type="match status" value="2"/>
</dbReference>
<keyword evidence="19" id="KW-1185">Reference proteome</keyword>
<sequence length="842" mass="93772">CSDEVTQNRIQFTLVFGCLVLSVFSTIPAHMDLSNHCLLILEFVMIVVFGLEYIIRIWSAGCCCRYRGWQGRLRFARKPFCVIDIIVLIASVAVVSAGSQGNIFATSALRSLRFLQILRMVRMDRRGGTWKLLGSVVYAHSKELVTAWYIGFLVLIFSSFLVYLVEKEFNKQFATYADALWWGTITLTTIGYGDKTPQTWTGRLLSAGFALLGISFFALPAGILGSGFALKVQEQHRQKHFEKRRNPAASLIQCVWRSYAADENSVSIATWKPHLKALHTCSPTNKGHSNRQRLFGRYTTRKYSQKLSFRERVRMASPRGQSVKSRQMSVNDRRSPATEVGVEGSSPAKVQKSWSFNDRTRFRPSLRLKSQSRTTAEADTNLGPDDAFDEKGCHCDVTVEDLSAPLKAVIRAIRIMKFHVAKKKFKETLRPYDVKDVIEQYSAGHLDMLCRIKSLQTRVDQILGKGQISVDRKGREKILPEGESLEHDMSMLGRVCKVERQVQSIESKLDSLLDIYRQVLHKGSSSMLGLSALPLFELDQTSDYQSSIHSKDLSSSSQLTGSGMSRSGSSNLHRGLHLALAPSELSLGTGYPHSASSFSPSPLLNNQPSSPDSFYPAHQRFSELTRPVPTVHSTSLTLQLPPIVPTLQSRPTSLIPETLQESRDECQSNCLLSTQTEAESDREAESIQSMVQLRDKPERNPKEDGSWRRHLSLDIDPLMLTSSTTAASLQVERGLGKSLSAQNLMLPTAADCHPGLSTRSSGSSNNASNEHEPLAEWGDTELFINDKELDTTEGDCYHLHQQSNDTTFSSELLRTGVSGPSPSQAGPRDVLESHNLPHVCLE</sequence>
<evidence type="ECO:0000256" key="2">
    <source>
        <dbReference type="ARBA" id="ARBA00022448"/>
    </source>
</evidence>
<keyword evidence="8" id="KW-0630">Potassium</keyword>
<evidence type="ECO:0000256" key="14">
    <source>
        <dbReference type="SAM" id="MobiDB-lite"/>
    </source>
</evidence>
<comment type="catalytic activity">
    <reaction evidence="13">
        <text>K(+)(in) = K(+)(out)</text>
        <dbReference type="Rhea" id="RHEA:29463"/>
        <dbReference type="ChEBI" id="CHEBI:29103"/>
    </reaction>
</comment>
<evidence type="ECO:0000259" key="17">
    <source>
        <dbReference type="Pfam" id="PF03520"/>
    </source>
</evidence>
<feature type="region of interest" description="Disordered" evidence="14">
    <location>
        <begin position="753"/>
        <end position="779"/>
    </location>
</feature>
<feature type="domain" description="Ion transport" evidence="16">
    <location>
        <begin position="14"/>
        <end position="233"/>
    </location>
</feature>
<dbReference type="AlphaFoldDB" id="A0A8C1CPP2"/>
<comment type="subcellular location">
    <subcellularLocation>
        <location evidence="1">Cell membrane</location>
        <topology evidence="1">Multi-pass membrane protein</topology>
    </subcellularLocation>
</comment>
<feature type="transmembrane region" description="Helical" evidence="15">
    <location>
        <begin position="80"/>
        <end position="99"/>
    </location>
</feature>
<reference evidence="18" key="1">
    <citation type="submission" date="2025-08" db="UniProtKB">
        <authorList>
            <consortium name="Ensembl"/>
        </authorList>
    </citation>
    <scope>IDENTIFICATION</scope>
</reference>